<dbReference type="PANTHER" id="PTHR32502">
    <property type="entry name" value="N-ACETYLGALACTOSAMINE PERMEASE II COMPONENT-RELATED"/>
    <property type="match status" value="1"/>
</dbReference>
<gene>
    <name evidence="2" type="primary">kbaZ</name>
    <name evidence="2" type="ORF">PsAD2_04364</name>
</gene>
<dbReference type="Gene3D" id="3.20.20.70">
    <property type="entry name" value="Aldolase class I"/>
    <property type="match status" value="1"/>
</dbReference>
<dbReference type="EMBL" id="LMCB01000152">
    <property type="protein sequence ID" value="KZL05439.1"/>
    <property type="molecule type" value="Genomic_DNA"/>
</dbReference>
<protein>
    <submittedName>
        <fullName evidence="2">D-tagatose-1,6-bisphosphate aldolase subunit KbaZ</fullName>
    </submittedName>
</protein>
<dbReference type="InterPro" id="IPR050303">
    <property type="entry name" value="GatZ_KbaZ_carbometab"/>
</dbReference>
<comment type="caution">
    <text evidence="2">The sequence shown here is derived from an EMBL/GenBank/DDBJ whole genome shotgun (WGS) entry which is preliminary data.</text>
</comment>
<proteinExistence type="predicted"/>
<dbReference type="GO" id="GO:0005975">
    <property type="term" value="P:carbohydrate metabolic process"/>
    <property type="evidence" value="ECO:0007669"/>
    <property type="project" value="InterPro"/>
</dbReference>
<dbReference type="SUPFAM" id="SSF51569">
    <property type="entry name" value="Aldolase"/>
    <property type="match status" value="1"/>
</dbReference>
<dbReference type="InterPro" id="IPR013785">
    <property type="entry name" value="Aldolase_TIM"/>
</dbReference>
<organism evidence="2 3">
    <name type="scientific">Pseudovibrio axinellae</name>
    <dbReference type="NCBI Taxonomy" id="989403"/>
    <lineage>
        <taxon>Bacteria</taxon>
        <taxon>Pseudomonadati</taxon>
        <taxon>Pseudomonadota</taxon>
        <taxon>Alphaproteobacteria</taxon>
        <taxon>Hyphomicrobiales</taxon>
        <taxon>Stappiaceae</taxon>
        <taxon>Pseudovibrio</taxon>
    </lineage>
</organism>
<dbReference type="GO" id="GO:0009401">
    <property type="term" value="P:phosphoenolpyruvate-dependent sugar phosphotransferase system"/>
    <property type="evidence" value="ECO:0007669"/>
    <property type="project" value="TreeGrafter"/>
</dbReference>
<evidence type="ECO:0000256" key="1">
    <source>
        <dbReference type="ARBA" id="ARBA00005007"/>
    </source>
</evidence>
<dbReference type="PATRIC" id="fig|989403.3.peg.4782"/>
<name>A0A165T507_9HYPH</name>
<dbReference type="PANTHER" id="PTHR32502:SF2">
    <property type="entry name" value="D-TAGATOSE-1,6-BISPHOSPHATE ALDOLASE SUBUNIT KBAZ"/>
    <property type="match status" value="1"/>
</dbReference>
<dbReference type="Pfam" id="PF08013">
    <property type="entry name" value="GatZ_KbaZ-like"/>
    <property type="match status" value="1"/>
</dbReference>
<keyword evidence="3" id="KW-1185">Reference proteome</keyword>
<dbReference type="GO" id="GO:0005886">
    <property type="term" value="C:plasma membrane"/>
    <property type="evidence" value="ECO:0007669"/>
    <property type="project" value="TreeGrafter"/>
</dbReference>
<dbReference type="RefSeq" id="WP_068010617.1">
    <property type="nucleotide sequence ID" value="NZ_FOFM01000001.1"/>
</dbReference>
<dbReference type="Proteomes" id="UP000076577">
    <property type="component" value="Unassembled WGS sequence"/>
</dbReference>
<dbReference type="Gene3D" id="1.10.400.20">
    <property type="entry name" value="putative tagatose 6-phosphate kinase domain like"/>
    <property type="match status" value="1"/>
</dbReference>
<sequence>MSNPLLELIAENRAGTGIAMPSICSAQPGVILASALLAAEKGQVLLLEATSNQVNQDGGYTGMKPDDFVGYVKGICAEAGLPDTSLLLGGDHLGPQAWRTMPADKAMAKSRDLMRAYVEAGFTKIHLDCSQGCVGEEAQVDDETSASRAAELAAVCEAYAPDPDKLSYIIGTEVPPPGGARKEDAHAIEPTPPARARATLLMHYQKFDELGLEAAKGRICALVVQPGVEFSPFHVDHLPTGEGKALRAILDPYKNVVFEAHSTDYQHDSAYPRLASMGFAIQKVGPALTFAYRQAIYALDQLLDWLEEDRRTAPKIPAVLEAEMLAQPTYWRSHYHGTDQELRLLRHFSYSDRVRYYWPQERVQSALKAVFASLATHTIPETLLLQLFASCVVKRARALQRHGFGIEKALVLAQIQQALDPYYFERVETPQLEETL</sequence>
<dbReference type="STRING" id="989403.SAMN05421798_101893"/>
<dbReference type="InterPro" id="IPR012062">
    <property type="entry name" value="GatZ/KbaZ-like"/>
</dbReference>
<dbReference type="AlphaFoldDB" id="A0A165T507"/>
<dbReference type="OrthoDB" id="1672942at2"/>
<comment type="pathway">
    <text evidence="1">Carbohydrate metabolism.</text>
</comment>
<reference evidence="2 3" key="1">
    <citation type="journal article" date="2016" name="Front. Microbiol.">
        <title>Comparative Genomic Analysis Reveals a Diverse Repertoire of Genes Involved in Prokaryote-Eukaryote Interactions within the Pseudovibrio Genus.</title>
        <authorList>
            <person name="Romano S."/>
            <person name="Fernandez-Guerra A."/>
            <person name="Reen F.J."/>
            <person name="Glockner F.O."/>
            <person name="Crowley S.P."/>
            <person name="O'Sullivan O."/>
            <person name="Cotter P.D."/>
            <person name="Adams C."/>
            <person name="Dobson A.D."/>
            <person name="O'Gara F."/>
        </authorList>
    </citation>
    <scope>NUCLEOTIDE SEQUENCE [LARGE SCALE GENOMIC DNA]</scope>
    <source>
        <strain evidence="2 3">Ad2</strain>
    </source>
</reference>
<evidence type="ECO:0000313" key="3">
    <source>
        <dbReference type="Proteomes" id="UP000076577"/>
    </source>
</evidence>
<evidence type="ECO:0000313" key="2">
    <source>
        <dbReference type="EMBL" id="KZL05439.1"/>
    </source>
</evidence>
<accession>A0A165T507</accession>
<dbReference type="PIRSF" id="PIRSF009264">
    <property type="entry name" value="TagBP_ald_AgaZ"/>
    <property type="match status" value="1"/>
</dbReference>